<gene>
    <name evidence="1" type="ORF">KM92DES2_11389</name>
</gene>
<name>A0A212JMJ6_9BACT</name>
<organism evidence="1">
    <name type="scientific">uncultured Desulfovibrio sp</name>
    <dbReference type="NCBI Taxonomy" id="167968"/>
    <lineage>
        <taxon>Bacteria</taxon>
        <taxon>Pseudomonadati</taxon>
        <taxon>Thermodesulfobacteriota</taxon>
        <taxon>Desulfovibrionia</taxon>
        <taxon>Desulfovibrionales</taxon>
        <taxon>Desulfovibrionaceae</taxon>
        <taxon>Desulfovibrio</taxon>
        <taxon>environmental samples</taxon>
    </lineage>
</organism>
<accession>A0A212JMJ6</accession>
<evidence type="ECO:0000313" key="1">
    <source>
        <dbReference type="EMBL" id="SBW00669.1"/>
    </source>
</evidence>
<reference evidence="1" key="1">
    <citation type="submission" date="2016-04" db="EMBL/GenBank/DDBJ databases">
        <authorList>
            <person name="Evans L.H."/>
            <person name="Alamgir A."/>
            <person name="Owens N."/>
            <person name="Weber N.D."/>
            <person name="Virtaneva K."/>
            <person name="Barbian K."/>
            <person name="Babar A."/>
            <person name="Rosenke K."/>
        </authorList>
    </citation>
    <scope>NUCLEOTIDE SEQUENCE</scope>
    <source>
        <strain evidence="1">92-2</strain>
    </source>
</reference>
<dbReference type="AlphaFoldDB" id="A0A212JMJ6"/>
<dbReference type="EMBL" id="FLUP01000001">
    <property type="protein sequence ID" value="SBW00669.1"/>
    <property type="molecule type" value="Genomic_DNA"/>
</dbReference>
<protein>
    <submittedName>
        <fullName evidence="1">Uncharacterized protein</fullName>
    </submittedName>
</protein>
<proteinExistence type="predicted"/>
<sequence>MVASYFMVSVDMSCTNRSPLRLHQHPLLSMVNAPLLASVIGQDHGENGPTNRSRTAVFRIVINPEVGRERRRNHSARWCQLPGVSEECSLTHTGKSPVPLNVEFRWFDSQFQEVNCHRQQLVLIRQPGIMLGRTGKHMSDAAGEALDMLAAQFFLLEWCICRYH</sequence>